<sequence>MYCYYGFCFKASSCALMSLIFCCWIARRLSNSFCCCSLNGTTGKFSPAIRLSILAIMPSASVMSASVCLISSLSKGGSGLGKPGGRRGSLLAVSLLTWFELLFELLLGLNGSWVWLVLACVLVLVLLLGVTCAWLSTEVFVLDGVITETLDWVS</sequence>
<comment type="caution">
    <text evidence="2">The sequence shown here is derived from an EMBL/GenBank/DDBJ whole genome shotgun (WGS) entry which is preliminary data.</text>
</comment>
<feature type="transmembrane region" description="Helical" evidence="1">
    <location>
        <begin position="90"/>
        <end position="107"/>
    </location>
</feature>
<reference evidence="2 3" key="1">
    <citation type="submission" date="2020-05" db="EMBL/GenBank/DDBJ databases">
        <authorList>
            <person name="Petersen J."/>
            <person name="Sayavedra L."/>
        </authorList>
    </citation>
    <scope>NUCLEOTIDE SEQUENCE [LARGE SCALE GENOMIC DNA]</scope>
    <source>
        <strain evidence="2">B azoricus SOX ET2 1586I</strain>
    </source>
</reference>
<evidence type="ECO:0000313" key="3">
    <source>
        <dbReference type="Proteomes" id="UP000626656"/>
    </source>
</evidence>
<name>A0ABM8M7X9_9GAMM</name>
<organism evidence="2 3">
    <name type="scientific">Bathymodiolus thermophilus thioautotrophic gill symbiont</name>
    <dbReference type="NCBI Taxonomy" id="2360"/>
    <lineage>
        <taxon>Bacteria</taxon>
        <taxon>Pseudomonadati</taxon>
        <taxon>Pseudomonadota</taxon>
        <taxon>Gammaproteobacteria</taxon>
        <taxon>sulfur-oxidizing symbionts</taxon>
    </lineage>
</organism>
<proteinExistence type="predicted"/>
<protein>
    <submittedName>
        <fullName evidence="2">Uncharacterized protein</fullName>
    </submittedName>
</protein>
<evidence type="ECO:0000256" key="1">
    <source>
        <dbReference type="SAM" id="Phobius"/>
    </source>
</evidence>
<keyword evidence="1" id="KW-0472">Membrane</keyword>
<gene>
    <name evidence="2" type="ORF">AZO1586I_330</name>
</gene>
<keyword evidence="3" id="KW-1185">Reference proteome</keyword>
<feature type="transmembrane region" description="Helical" evidence="1">
    <location>
        <begin position="113"/>
        <end position="135"/>
    </location>
</feature>
<accession>A0ABM8M7X9</accession>
<evidence type="ECO:0000313" key="2">
    <source>
        <dbReference type="EMBL" id="CAB5498414.1"/>
    </source>
</evidence>
<dbReference type="EMBL" id="CAHJWF010000083">
    <property type="protein sequence ID" value="CAB5498414.1"/>
    <property type="molecule type" value="Genomic_DNA"/>
</dbReference>
<keyword evidence="1" id="KW-1133">Transmembrane helix</keyword>
<keyword evidence="1" id="KW-0812">Transmembrane</keyword>
<dbReference type="Proteomes" id="UP000626656">
    <property type="component" value="Unassembled WGS sequence"/>
</dbReference>
<feature type="transmembrane region" description="Helical" evidence="1">
    <location>
        <begin position="48"/>
        <end position="70"/>
    </location>
</feature>